<accession>A0A1W0WFC5</accession>
<dbReference type="GO" id="GO:0035082">
    <property type="term" value="P:axoneme assembly"/>
    <property type="evidence" value="ECO:0007669"/>
    <property type="project" value="TreeGrafter"/>
</dbReference>
<comment type="subcellular location">
    <subcellularLocation>
        <location evidence="1">Cytoplasm</location>
        <location evidence="1">Cytoskeleton</location>
        <location evidence="1">Cilium axoneme</location>
    </subcellularLocation>
</comment>
<feature type="compositionally biased region" description="Basic and acidic residues" evidence="6">
    <location>
        <begin position="373"/>
        <end position="386"/>
    </location>
</feature>
<keyword evidence="4" id="KW-0206">Cytoskeleton</keyword>
<name>A0A1W0WFC5_HYPEX</name>
<feature type="region of interest" description="Disordered" evidence="6">
    <location>
        <begin position="354"/>
        <end position="392"/>
    </location>
</feature>
<evidence type="ECO:0000256" key="4">
    <source>
        <dbReference type="ARBA" id="ARBA00023212"/>
    </source>
</evidence>
<dbReference type="Proteomes" id="UP000192578">
    <property type="component" value="Unassembled WGS sequence"/>
</dbReference>
<keyword evidence="2" id="KW-0963">Cytoplasm</keyword>
<feature type="compositionally biased region" description="Basic and acidic residues" evidence="6">
    <location>
        <begin position="354"/>
        <end position="364"/>
    </location>
</feature>
<dbReference type="EMBL" id="MTYJ01000114">
    <property type="protein sequence ID" value="OQV13920.1"/>
    <property type="molecule type" value="Genomic_DNA"/>
</dbReference>
<dbReference type="PANTHER" id="PTHR13159:SF0">
    <property type="entry name" value="RADIAL SPOKE HEAD 6 HOMOLOG A"/>
    <property type="match status" value="1"/>
</dbReference>
<dbReference type="AlphaFoldDB" id="A0A1W0WFC5"/>
<keyword evidence="8" id="KW-1185">Reference proteome</keyword>
<dbReference type="GO" id="GO:0060294">
    <property type="term" value="P:cilium movement involved in cell motility"/>
    <property type="evidence" value="ECO:0007669"/>
    <property type="project" value="InterPro"/>
</dbReference>
<evidence type="ECO:0000256" key="5">
    <source>
        <dbReference type="ARBA" id="ARBA00023273"/>
    </source>
</evidence>
<keyword evidence="3" id="KW-0969">Cilium</keyword>
<dbReference type="InterPro" id="IPR006802">
    <property type="entry name" value="Radial_spoke"/>
</dbReference>
<evidence type="ECO:0000256" key="2">
    <source>
        <dbReference type="ARBA" id="ARBA00022490"/>
    </source>
</evidence>
<gene>
    <name evidence="7" type="ORF">BV898_11914</name>
</gene>
<comment type="caution">
    <text evidence="7">The sequence shown here is derived from an EMBL/GenBank/DDBJ whole genome shotgun (WGS) entry which is preliminary data.</text>
</comment>
<dbReference type="GO" id="GO:0001534">
    <property type="term" value="C:radial spoke"/>
    <property type="evidence" value="ECO:0007669"/>
    <property type="project" value="InterPro"/>
</dbReference>
<feature type="region of interest" description="Disordered" evidence="6">
    <location>
        <begin position="36"/>
        <end position="72"/>
    </location>
</feature>
<dbReference type="Pfam" id="PF04712">
    <property type="entry name" value="Radial_spoke"/>
    <property type="match status" value="1"/>
</dbReference>
<evidence type="ECO:0000256" key="6">
    <source>
        <dbReference type="SAM" id="MobiDB-lite"/>
    </source>
</evidence>
<dbReference type="PANTHER" id="PTHR13159">
    <property type="entry name" value="RADIAL SPOKEHEAD-RELATED"/>
    <property type="match status" value="1"/>
</dbReference>
<sequence length="392" mass="44604">MLNNALRRLLDFDAKILTVKFWGVINGLKNDYYIAETDADPPDDEEEEAEADAEKNAEGEEEKGNEIPEIEGFENLPPIPKPMLKPLPSLVKEPSGSGINRNSYYVATKLDGTWVRLPPATPDQIIISRKIHRGFTGDLKAKVSTFPVFPGVEANYLRAQIARISAATQICPEGYYMLDGEEDFEQGAAPPFNLLNNPQYKPPAFQDLSQPHMKVWMHCGQYILRQGRTFFYDAFEANRDEDEDEDEDERVRQPKYPVWYPEKADWYEPENTVPPPLCSVMNDAAIEGCTPWSLHFGSKTFPSHSFIVARSNLWPGANTILHDQGKSFFNIYFGNGLKYRSNFVPKMPSHVKHEKYDPTLHEEIDPTPEEEEEIRKAAGLDETGGKEEEEDK</sequence>
<evidence type="ECO:0000256" key="1">
    <source>
        <dbReference type="ARBA" id="ARBA00004430"/>
    </source>
</evidence>
<evidence type="ECO:0000313" key="8">
    <source>
        <dbReference type="Proteomes" id="UP000192578"/>
    </source>
</evidence>
<feature type="compositionally biased region" description="Acidic residues" evidence="6">
    <location>
        <begin position="37"/>
        <end position="51"/>
    </location>
</feature>
<evidence type="ECO:0000313" key="7">
    <source>
        <dbReference type="EMBL" id="OQV13920.1"/>
    </source>
</evidence>
<dbReference type="OrthoDB" id="272202at2759"/>
<evidence type="ECO:0000256" key="3">
    <source>
        <dbReference type="ARBA" id="ARBA00023069"/>
    </source>
</evidence>
<reference evidence="8" key="1">
    <citation type="submission" date="2017-01" db="EMBL/GenBank/DDBJ databases">
        <title>Comparative genomics of anhydrobiosis in the tardigrade Hypsibius dujardini.</title>
        <authorList>
            <person name="Yoshida Y."/>
            <person name="Koutsovoulos G."/>
            <person name="Laetsch D."/>
            <person name="Stevens L."/>
            <person name="Kumar S."/>
            <person name="Horikawa D."/>
            <person name="Ishino K."/>
            <person name="Komine S."/>
            <person name="Tomita M."/>
            <person name="Blaxter M."/>
            <person name="Arakawa K."/>
        </authorList>
    </citation>
    <scope>NUCLEOTIDE SEQUENCE [LARGE SCALE GENOMIC DNA]</scope>
    <source>
        <strain evidence="8">Z151</strain>
    </source>
</reference>
<feature type="compositionally biased region" description="Basic and acidic residues" evidence="6">
    <location>
        <begin position="52"/>
        <end position="66"/>
    </location>
</feature>
<keyword evidence="5" id="KW-0966">Cell projection</keyword>
<organism evidence="7 8">
    <name type="scientific">Hypsibius exemplaris</name>
    <name type="common">Freshwater tardigrade</name>
    <dbReference type="NCBI Taxonomy" id="2072580"/>
    <lineage>
        <taxon>Eukaryota</taxon>
        <taxon>Metazoa</taxon>
        <taxon>Ecdysozoa</taxon>
        <taxon>Tardigrada</taxon>
        <taxon>Eutardigrada</taxon>
        <taxon>Parachela</taxon>
        <taxon>Hypsibioidea</taxon>
        <taxon>Hypsibiidae</taxon>
        <taxon>Hypsibius</taxon>
    </lineage>
</organism>
<protein>
    <submittedName>
        <fullName evidence="7">Radial spoke head protein 6-like protein A</fullName>
    </submittedName>
</protein>
<proteinExistence type="predicted"/>